<dbReference type="InterPro" id="IPR056406">
    <property type="entry name" value="THD_CWZF3/5/7"/>
</dbReference>
<reference evidence="2" key="2">
    <citation type="submission" date="2015-06" db="UniProtKB">
        <authorList>
            <consortium name="EnsemblPlants"/>
        </authorList>
    </citation>
    <scope>IDENTIFICATION</scope>
    <source>
        <strain evidence="2">DM1-3 516 R44</strain>
    </source>
</reference>
<dbReference type="PANTHER" id="PTHR46524">
    <property type="entry name" value="CW-TYPE ZINC FINGER"/>
    <property type="match status" value="1"/>
</dbReference>
<dbReference type="EnsemblPlants" id="PGSC0003DMT400029537">
    <property type="protein sequence ID" value="PGSC0003DMT400029537"/>
    <property type="gene ID" value="PGSC0003DMG403011362"/>
</dbReference>
<evidence type="ECO:0000259" key="1">
    <source>
        <dbReference type="Pfam" id="PF24756"/>
    </source>
</evidence>
<dbReference type="Proteomes" id="UP000011115">
    <property type="component" value="Unassembled WGS sequence"/>
</dbReference>
<dbReference type="PANTHER" id="PTHR46524:SF5">
    <property type="entry name" value="CW-TYPE DOMAIN-CONTAINING PROTEIN"/>
    <property type="match status" value="1"/>
</dbReference>
<dbReference type="Pfam" id="PF24756">
    <property type="entry name" value="THD_CWZF3-5-7"/>
    <property type="match status" value="1"/>
</dbReference>
<evidence type="ECO:0000313" key="3">
    <source>
        <dbReference type="Proteomes" id="UP000011115"/>
    </source>
</evidence>
<sequence>MDASRKSRVAFAAAYPGHSDTQCKVPALSVKKALDFSFHDVNNFLRLVRIAMEAISC</sequence>
<dbReference type="HOGENOM" id="CLU_3000259_0_0_1"/>
<accession>M1ASZ4</accession>
<protein>
    <recommendedName>
        <fullName evidence="1">CWZF3/5/7 THD domain-containing protein</fullName>
    </recommendedName>
</protein>
<keyword evidence="3" id="KW-1185">Reference proteome</keyword>
<feature type="domain" description="CWZF3/5/7 THD" evidence="1">
    <location>
        <begin position="2"/>
        <end position="57"/>
    </location>
</feature>
<dbReference type="Gramene" id="PGSC0003DMT400029537">
    <property type="protein sequence ID" value="PGSC0003DMT400029537"/>
    <property type="gene ID" value="PGSC0003DMG403011362"/>
</dbReference>
<evidence type="ECO:0000313" key="2">
    <source>
        <dbReference type="EnsemblPlants" id="PGSC0003DMT400029537"/>
    </source>
</evidence>
<reference evidence="3" key="1">
    <citation type="journal article" date="2011" name="Nature">
        <title>Genome sequence and analysis of the tuber crop potato.</title>
        <authorList>
            <consortium name="The Potato Genome Sequencing Consortium"/>
        </authorList>
    </citation>
    <scope>NUCLEOTIDE SEQUENCE [LARGE SCALE GENOMIC DNA]</scope>
    <source>
        <strain evidence="3">cv. DM1-3 516 R44</strain>
    </source>
</reference>
<dbReference type="InterPro" id="IPR055300">
    <property type="entry name" value="CWZF3/5/7"/>
</dbReference>
<name>M1ASZ4_SOLTU</name>
<dbReference type="STRING" id="4113.M1ASZ4"/>
<dbReference type="PaxDb" id="4113-PGSC0003DMT400029537"/>
<organism evidence="2 3">
    <name type="scientific">Solanum tuberosum</name>
    <name type="common">Potato</name>
    <dbReference type="NCBI Taxonomy" id="4113"/>
    <lineage>
        <taxon>Eukaryota</taxon>
        <taxon>Viridiplantae</taxon>
        <taxon>Streptophyta</taxon>
        <taxon>Embryophyta</taxon>
        <taxon>Tracheophyta</taxon>
        <taxon>Spermatophyta</taxon>
        <taxon>Magnoliopsida</taxon>
        <taxon>eudicotyledons</taxon>
        <taxon>Gunneridae</taxon>
        <taxon>Pentapetalae</taxon>
        <taxon>asterids</taxon>
        <taxon>lamiids</taxon>
        <taxon>Solanales</taxon>
        <taxon>Solanaceae</taxon>
        <taxon>Solanoideae</taxon>
        <taxon>Solaneae</taxon>
        <taxon>Solanum</taxon>
    </lineage>
</organism>
<dbReference type="InParanoid" id="M1ASZ4"/>
<proteinExistence type="predicted"/>
<dbReference type="AlphaFoldDB" id="M1ASZ4"/>